<dbReference type="InterPro" id="IPR006262">
    <property type="entry name" value="Cyt_deam_tetra"/>
</dbReference>
<evidence type="ECO:0000256" key="1">
    <source>
        <dbReference type="ARBA" id="ARBA00001947"/>
    </source>
</evidence>
<comment type="cofactor">
    <cofactor evidence="1 12">
        <name>Zn(2+)</name>
        <dbReference type="ChEBI" id="CHEBI:29105"/>
    </cofactor>
</comment>
<dbReference type="Gene3D" id="3.40.140.10">
    <property type="entry name" value="Cytidine Deaminase, domain 2"/>
    <property type="match status" value="1"/>
</dbReference>
<evidence type="ECO:0000256" key="7">
    <source>
        <dbReference type="ARBA" id="ARBA00022801"/>
    </source>
</evidence>
<evidence type="ECO:0000256" key="10">
    <source>
        <dbReference type="ARBA" id="ARBA00049252"/>
    </source>
</evidence>
<keyword evidence="6 12" id="KW-0479">Metal-binding</keyword>
<dbReference type="PANTHER" id="PTHR11644:SF2">
    <property type="entry name" value="CYTIDINE DEAMINASE"/>
    <property type="match status" value="1"/>
</dbReference>
<dbReference type="PROSITE" id="PS51747">
    <property type="entry name" value="CYT_DCMP_DEAMINASES_2"/>
    <property type="match status" value="1"/>
</dbReference>
<dbReference type="GO" id="GO:0004126">
    <property type="term" value="F:cytidine deaminase activity"/>
    <property type="evidence" value="ECO:0007669"/>
    <property type="project" value="UniProtKB-EC"/>
</dbReference>
<dbReference type="Proteomes" id="UP000613030">
    <property type="component" value="Unassembled WGS sequence"/>
</dbReference>
<keyword evidence="7 12" id="KW-0378">Hydrolase</keyword>
<evidence type="ECO:0000256" key="8">
    <source>
        <dbReference type="ARBA" id="ARBA00022833"/>
    </source>
</evidence>
<dbReference type="PANTHER" id="PTHR11644">
    <property type="entry name" value="CYTIDINE DEAMINASE"/>
    <property type="match status" value="1"/>
</dbReference>
<accession>A0ABS1KN62</accession>
<dbReference type="EMBL" id="JAERRB010000002">
    <property type="protein sequence ID" value="MBL0740876.1"/>
    <property type="molecule type" value="Genomic_DNA"/>
</dbReference>
<dbReference type="RefSeq" id="WP_202008251.1">
    <property type="nucleotide sequence ID" value="NZ_JAERRB010000002.1"/>
</dbReference>
<evidence type="ECO:0000256" key="11">
    <source>
        <dbReference type="ARBA" id="ARBA00049558"/>
    </source>
</evidence>
<dbReference type="NCBIfam" id="NF004064">
    <property type="entry name" value="PRK05578.1"/>
    <property type="match status" value="1"/>
</dbReference>
<evidence type="ECO:0000313" key="14">
    <source>
        <dbReference type="EMBL" id="MBL0740876.1"/>
    </source>
</evidence>
<evidence type="ECO:0000313" key="15">
    <source>
        <dbReference type="Proteomes" id="UP000613030"/>
    </source>
</evidence>
<evidence type="ECO:0000256" key="9">
    <source>
        <dbReference type="ARBA" id="ARBA00032005"/>
    </source>
</evidence>
<dbReference type="Pfam" id="PF00383">
    <property type="entry name" value="dCMP_cyt_deam_1"/>
    <property type="match status" value="1"/>
</dbReference>
<comment type="caution">
    <text evidence="14">The sequence shown here is derived from an EMBL/GenBank/DDBJ whole genome shotgun (WGS) entry which is preliminary data.</text>
</comment>
<keyword evidence="15" id="KW-1185">Reference proteome</keyword>
<evidence type="ECO:0000256" key="5">
    <source>
        <dbReference type="ARBA" id="ARBA00018266"/>
    </source>
</evidence>
<evidence type="ECO:0000256" key="2">
    <source>
        <dbReference type="ARBA" id="ARBA00003949"/>
    </source>
</evidence>
<dbReference type="SUPFAM" id="SSF53927">
    <property type="entry name" value="Cytidine deaminase-like"/>
    <property type="match status" value="1"/>
</dbReference>
<reference evidence="14 15" key="1">
    <citation type="submission" date="2021-01" db="EMBL/GenBank/DDBJ databases">
        <title>Chryseolinea sp. Jin1 Genome sequencing and assembly.</title>
        <authorList>
            <person name="Kim I."/>
        </authorList>
    </citation>
    <scope>NUCLEOTIDE SEQUENCE [LARGE SCALE GENOMIC DNA]</scope>
    <source>
        <strain evidence="14 15">Jin1</strain>
    </source>
</reference>
<comment type="function">
    <text evidence="2 12">This enzyme scavenges exogenous and endogenous cytidine and 2'-deoxycytidine for UMP synthesis.</text>
</comment>
<evidence type="ECO:0000256" key="6">
    <source>
        <dbReference type="ARBA" id="ARBA00022723"/>
    </source>
</evidence>
<comment type="similarity">
    <text evidence="3 12">Belongs to the cytidine and deoxycytidylate deaminase family.</text>
</comment>
<comment type="catalytic activity">
    <reaction evidence="11 12">
        <text>cytidine + H2O + H(+) = uridine + NH4(+)</text>
        <dbReference type="Rhea" id="RHEA:16069"/>
        <dbReference type="ChEBI" id="CHEBI:15377"/>
        <dbReference type="ChEBI" id="CHEBI:15378"/>
        <dbReference type="ChEBI" id="CHEBI:16704"/>
        <dbReference type="ChEBI" id="CHEBI:17562"/>
        <dbReference type="ChEBI" id="CHEBI:28938"/>
        <dbReference type="EC" id="3.5.4.5"/>
    </reaction>
</comment>
<dbReference type="InterPro" id="IPR050202">
    <property type="entry name" value="Cyt/Deoxycyt_deaminase"/>
</dbReference>
<name>A0ABS1KN62_9BACT</name>
<dbReference type="NCBIfam" id="TIGR01354">
    <property type="entry name" value="cyt_deam_tetra"/>
    <property type="match status" value="1"/>
</dbReference>
<evidence type="ECO:0000256" key="12">
    <source>
        <dbReference type="RuleBase" id="RU364006"/>
    </source>
</evidence>
<evidence type="ECO:0000256" key="3">
    <source>
        <dbReference type="ARBA" id="ARBA00006576"/>
    </source>
</evidence>
<organism evidence="14 15">
    <name type="scientific">Chryseolinea lacunae</name>
    <dbReference type="NCBI Taxonomy" id="2801331"/>
    <lineage>
        <taxon>Bacteria</taxon>
        <taxon>Pseudomonadati</taxon>
        <taxon>Bacteroidota</taxon>
        <taxon>Cytophagia</taxon>
        <taxon>Cytophagales</taxon>
        <taxon>Fulvivirgaceae</taxon>
        <taxon>Chryseolinea</taxon>
    </lineage>
</organism>
<protein>
    <recommendedName>
        <fullName evidence="5 12">Cytidine deaminase</fullName>
        <ecNumber evidence="4 12">3.5.4.5</ecNumber>
    </recommendedName>
    <alternativeName>
        <fullName evidence="9 12">Cytidine aminohydrolase</fullName>
    </alternativeName>
</protein>
<gene>
    <name evidence="14" type="primary">cdd</name>
    <name evidence="14" type="ORF">JI741_06575</name>
</gene>
<comment type="catalytic activity">
    <reaction evidence="10 12">
        <text>2'-deoxycytidine + H2O + H(+) = 2'-deoxyuridine + NH4(+)</text>
        <dbReference type="Rhea" id="RHEA:13433"/>
        <dbReference type="ChEBI" id="CHEBI:15377"/>
        <dbReference type="ChEBI" id="CHEBI:15378"/>
        <dbReference type="ChEBI" id="CHEBI:15698"/>
        <dbReference type="ChEBI" id="CHEBI:16450"/>
        <dbReference type="ChEBI" id="CHEBI:28938"/>
        <dbReference type="EC" id="3.5.4.5"/>
    </reaction>
</comment>
<evidence type="ECO:0000256" key="4">
    <source>
        <dbReference type="ARBA" id="ARBA00012783"/>
    </source>
</evidence>
<proteinExistence type="inferred from homology"/>
<dbReference type="CDD" id="cd01283">
    <property type="entry name" value="cytidine_deaminase"/>
    <property type="match status" value="1"/>
</dbReference>
<sequence>MKDFILASTPDDLDAESVQLIGHAERALVHAYAPYSGFSVSAALLLENGVILTGTNQENAAYPSGLCAERVALFTLAAQHPGTAVKKMAVVARGQGASVLTPAACCGACRQVMLEFEQRQHKPFEVVMLAQEGQWVKAPSAQSLLPFSFNPDALGAAKIS</sequence>
<feature type="domain" description="CMP/dCMP-type deaminase" evidence="13">
    <location>
        <begin position="15"/>
        <end position="152"/>
    </location>
</feature>
<dbReference type="EC" id="3.5.4.5" evidence="4 12"/>
<dbReference type="InterPro" id="IPR016193">
    <property type="entry name" value="Cytidine_deaminase-like"/>
</dbReference>
<dbReference type="InterPro" id="IPR002125">
    <property type="entry name" value="CMP_dCMP_dom"/>
</dbReference>
<keyword evidence="8 12" id="KW-0862">Zinc</keyword>
<evidence type="ECO:0000259" key="13">
    <source>
        <dbReference type="PROSITE" id="PS51747"/>
    </source>
</evidence>